<proteinExistence type="predicted"/>
<evidence type="ECO:0000259" key="1">
    <source>
        <dbReference type="PROSITE" id="PS50093"/>
    </source>
</evidence>
<dbReference type="PROSITE" id="PS50093">
    <property type="entry name" value="PKD"/>
    <property type="match status" value="1"/>
</dbReference>
<gene>
    <name evidence="2" type="ORF">ACFSKL_18855</name>
</gene>
<protein>
    <submittedName>
        <fullName evidence="2">PKD domain-containing protein</fullName>
    </submittedName>
</protein>
<reference evidence="3" key="1">
    <citation type="journal article" date="2019" name="Int. J. Syst. Evol. Microbiol.">
        <title>The Global Catalogue of Microorganisms (GCM) 10K type strain sequencing project: providing services to taxonomists for standard genome sequencing and annotation.</title>
        <authorList>
            <consortium name="The Broad Institute Genomics Platform"/>
            <consortium name="The Broad Institute Genome Sequencing Center for Infectious Disease"/>
            <person name="Wu L."/>
            <person name="Ma J."/>
        </authorList>
    </citation>
    <scope>NUCLEOTIDE SEQUENCE [LARGE SCALE GENOMIC DNA]</scope>
    <source>
        <strain evidence="3">CGMCC 1.15180</strain>
    </source>
</reference>
<dbReference type="CDD" id="cd00146">
    <property type="entry name" value="PKD"/>
    <property type="match status" value="1"/>
</dbReference>
<keyword evidence="3" id="KW-1185">Reference proteome</keyword>
<name>A0ABW4VQ09_9BACT</name>
<dbReference type="SMART" id="SM00089">
    <property type="entry name" value="PKD"/>
    <property type="match status" value="1"/>
</dbReference>
<dbReference type="Gene3D" id="2.60.40.10">
    <property type="entry name" value="Immunoglobulins"/>
    <property type="match status" value="1"/>
</dbReference>
<evidence type="ECO:0000313" key="2">
    <source>
        <dbReference type="EMBL" id="MFD2036872.1"/>
    </source>
</evidence>
<feature type="domain" description="PKD" evidence="1">
    <location>
        <begin position="63"/>
        <end position="107"/>
    </location>
</feature>
<dbReference type="SUPFAM" id="SSF49299">
    <property type="entry name" value="PKD domain"/>
    <property type="match status" value="1"/>
</dbReference>
<organism evidence="2 3">
    <name type="scientific">Belliella marina</name>
    <dbReference type="NCBI Taxonomy" id="1644146"/>
    <lineage>
        <taxon>Bacteria</taxon>
        <taxon>Pseudomonadati</taxon>
        <taxon>Bacteroidota</taxon>
        <taxon>Cytophagia</taxon>
        <taxon>Cytophagales</taxon>
        <taxon>Cyclobacteriaceae</taxon>
        <taxon>Belliella</taxon>
    </lineage>
</organism>
<evidence type="ECO:0000313" key="3">
    <source>
        <dbReference type="Proteomes" id="UP001597361"/>
    </source>
</evidence>
<sequence>MKRYLNLLWIVLPILFTAACVEEYSLDGNPPTEAEADFSFQPTAESNNILRFTAENDFFIMNWELGNGSSGRGKSVTGTYPLAGTYTVTLTVFNSGGSVSFSKEVTIDETDPLLLDKPIYNALTGGADAVAGKTWKVDAGRAGHFGVGPNPSGAGDFPEWYQAQANEKEGSGMYTDRYTFYLDGFNFNMETNGFVFLNGAQGSNFPGAFDPGVGDLSAPYEAPANLKWSMVEPEGTYPELTISQGGFLGYFAGGRTYQVINIEENELFLRFVDQANTELAWYIRLIPEDFDPGEEPDPDPEPVDPTIFTLQSLIGEGTKAWKLKPAAGAFGVGPAAGSDEYFPNGNDISGDRPCLFNDLFVFNENGVFSYDPQGDIYAESYMGTGSDGCQPAANLEGTGGAAWGPGVHTFSLTEATDTETAKITVTGTGAFIGLPKAFNGGEYSQGPPVANRAVTYDVIGYMNENGEEELKITIDITDNGSIFWTFVLIPDNG</sequence>
<dbReference type="Proteomes" id="UP001597361">
    <property type="component" value="Unassembled WGS sequence"/>
</dbReference>
<dbReference type="EMBL" id="JBHUHR010000045">
    <property type="protein sequence ID" value="MFD2036872.1"/>
    <property type="molecule type" value="Genomic_DNA"/>
</dbReference>
<comment type="caution">
    <text evidence="2">The sequence shown here is derived from an EMBL/GenBank/DDBJ whole genome shotgun (WGS) entry which is preliminary data.</text>
</comment>
<dbReference type="RefSeq" id="WP_376888323.1">
    <property type="nucleotide sequence ID" value="NZ_JBHUHR010000045.1"/>
</dbReference>
<dbReference type="InterPro" id="IPR022409">
    <property type="entry name" value="PKD/Chitinase_dom"/>
</dbReference>
<dbReference type="InterPro" id="IPR000601">
    <property type="entry name" value="PKD_dom"/>
</dbReference>
<accession>A0ABW4VQ09</accession>
<dbReference type="InterPro" id="IPR035986">
    <property type="entry name" value="PKD_dom_sf"/>
</dbReference>
<dbReference type="Pfam" id="PF00801">
    <property type="entry name" value="PKD"/>
    <property type="match status" value="1"/>
</dbReference>
<dbReference type="InterPro" id="IPR013783">
    <property type="entry name" value="Ig-like_fold"/>
</dbReference>
<dbReference type="PROSITE" id="PS51257">
    <property type="entry name" value="PROKAR_LIPOPROTEIN"/>
    <property type="match status" value="1"/>
</dbReference>